<dbReference type="EMBL" id="CAJVPT010001514">
    <property type="protein sequence ID" value="CAG8463806.1"/>
    <property type="molecule type" value="Genomic_DNA"/>
</dbReference>
<evidence type="ECO:0000313" key="2">
    <source>
        <dbReference type="Proteomes" id="UP000789525"/>
    </source>
</evidence>
<evidence type="ECO:0000313" key="1">
    <source>
        <dbReference type="EMBL" id="CAG8463806.1"/>
    </source>
</evidence>
<dbReference type="Proteomes" id="UP000789525">
    <property type="component" value="Unassembled WGS sequence"/>
</dbReference>
<gene>
    <name evidence="1" type="ORF">ACOLOM_LOCUS1284</name>
</gene>
<name>A0ACA9KB81_9GLOM</name>
<sequence length="1156" mass="127851">MLLYSYYLILSTIILSHGPQLSSALSPITTAGPGTYSLAYTPTAAATVASTNYTEDGFPGGFQVIAGTTYEDGSILLRIRPNTNESCKSETLYLRIIAIDGTLLRVNINGSQFSSINFCPATKDSDANPYFYGGAESFGYPTDNFNMFAIAKNYILLNYLCGNSTQNFCWMVVDWSGNVLQRDLPAGENCDALGIAQNFNPQSGFLWHENDITGALSVINSGTISNIQKFSSNFTSIFSTEDGGYGIVTAQYSSLDNSSGIAKYYPPWTAFVNFINPGTGNDTKGPFQIFQQPNQVLIALNIFRCTISFASYGYNCIMYQIPLSGSPSFLNLDFLKSGAVINTNPVDVSVTGLVVWDTETLFEGGYLIMTMAEANGAIDGKVYANNGSFYADWGMPTVYNYTRHVGVFPNNTIWAIALGGDNRTWIYVSNNAFLNYRDGPDPGGYDNAFVKSTIPSKAARIPGGTTTTLTIDFTTAVNLTNDGNISVWQLNSSSQPAYSMSATISSLHSPNSLNSVATLLGFLSNSSSSNPSVLSSYLTYASSSPVSSILRQTFSGLNSRFVRQINDTTVEFDALESTFNQEGVIYFVVMDNGFVENSVVSQPLLGLNPLAWNFTTENKTMFVDQLSKEISSAIPCSSTRLSVNRHYQFDTSVPAPQILMRINVGAVPLTNVSTESTTLAGIRNERSSPRVVQDLNTLIQNRDRRARVASLWTRYRWILFGVSFGLLILLIAFLICRRRHRKGRNFIIFTSTLTAVDFVMDVLFVRFNGHDLKWLFDASNRFSRWWFRNSRVALTLTLLSAVDVESLNVILMECEKALVPFTNSGLRYIIMFNLFSICIEDLPQLVILILYQLYTVVPAIIPILTLSSCSIVLLFKIINVIYLCKGPRSPELTKKPSDDGQAEPKDIELTRDSSNGSSEDPGSETFPSLSPRIQDLMPEVKHVSTVKPVIDSIKNPPENVIEGESAEMGRTSVSPEIEQTMSPASTTVNLIAPTSEPYKSKMIEQIDVPEEQLTTPPKKSLLGGLFGEMLRFKLLTTTRQLTCNLSPLSCIRNPKNPSFNLIKHEWINTRTYVPRTAIRSDFGGRRVKPSIIRPSIDEERLDAGTGKRVYLMDASDTFRRNWNLVRNKWRSMDDGKKTLAVLIGINAVVFGMWQAE</sequence>
<comment type="caution">
    <text evidence="1">The sequence shown here is derived from an EMBL/GenBank/DDBJ whole genome shotgun (WGS) entry which is preliminary data.</text>
</comment>
<accession>A0ACA9KB81</accession>
<reference evidence="1" key="1">
    <citation type="submission" date="2021-06" db="EMBL/GenBank/DDBJ databases">
        <authorList>
            <person name="Kallberg Y."/>
            <person name="Tangrot J."/>
            <person name="Rosling A."/>
        </authorList>
    </citation>
    <scope>NUCLEOTIDE SEQUENCE</scope>
    <source>
        <strain evidence="1">CL356</strain>
    </source>
</reference>
<protein>
    <submittedName>
        <fullName evidence="1">4134_t:CDS:1</fullName>
    </submittedName>
</protein>
<organism evidence="1 2">
    <name type="scientific">Acaulospora colombiana</name>
    <dbReference type="NCBI Taxonomy" id="27376"/>
    <lineage>
        <taxon>Eukaryota</taxon>
        <taxon>Fungi</taxon>
        <taxon>Fungi incertae sedis</taxon>
        <taxon>Mucoromycota</taxon>
        <taxon>Glomeromycotina</taxon>
        <taxon>Glomeromycetes</taxon>
        <taxon>Diversisporales</taxon>
        <taxon>Acaulosporaceae</taxon>
        <taxon>Acaulospora</taxon>
    </lineage>
</organism>
<keyword evidence="2" id="KW-1185">Reference proteome</keyword>
<proteinExistence type="predicted"/>